<protein>
    <submittedName>
        <fullName evidence="2">Putative membrane protein YkgB</fullName>
    </submittedName>
</protein>
<accession>A0A7Y9NPK4</accession>
<dbReference type="Proteomes" id="UP000534186">
    <property type="component" value="Unassembled WGS sequence"/>
</dbReference>
<feature type="transmembrane region" description="Helical" evidence="1">
    <location>
        <begin position="148"/>
        <end position="168"/>
    </location>
</feature>
<dbReference type="EMBL" id="JACCCV010000002">
    <property type="protein sequence ID" value="NYF53032.1"/>
    <property type="molecule type" value="Genomic_DNA"/>
</dbReference>
<proteinExistence type="predicted"/>
<feature type="transmembrane region" description="Helical" evidence="1">
    <location>
        <begin position="33"/>
        <end position="50"/>
    </location>
</feature>
<evidence type="ECO:0000313" key="2">
    <source>
        <dbReference type="EMBL" id="NYF53032.1"/>
    </source>
</evidence>
<sequence length="178" mass="19452">MAETTPTGAWGDNEIQAKSVLTKIAAFVANRNIPFLICSVGMIVMLLWAGKFKMTVPGAEGIIPLVSNSPLTSWQFNHFGPYILGDMIGLTEWTAAILLIIGYFKPKAGILGGIILVGMFFTTTTMLITTPDDTAVVNGIHYMNNTGLFLFKDIIAFGVAFYLISYYGRKAIMAENQR</sequence>
<dbReference type="PANTHER" id="PTHR40106">
    <property type="entry name" value="INNER MEMBRANE PROTEIN RCLC"/>
    <property type="match status" value="1"/>
</dbReference>
<keyword evidence="1" id="KW-1133">Transmembrane helix</keyword>
<dbReference type="AlphaFoldDB" id="A0A7Y9NPK4"/>
<dbReference type="InterPro" id="IPR007339">
    <property type="entry name" value="RclC-like"/>
</dbReference>
<comment type="caution">
    <text evidence="2">The sequence shown here is derived from an EMBL/GenBank/DDBJ whole genome shotgun (WGS) entry which is preliminary data.</text>
</comment>
<keyword evidence="1" id="KW-0812">Transmembrane</keyword>
<reference evidence="2 3" key="1">
    <citation type="submission" date="2020-07" db="EMBL/GenBank/DDBJ databases">
        <title>Genomic Encyclopedia of Type Strains, Phase IV (KMG-V): Genome sequencing to study the core and pangenomes of soil and plant-associated prokaryotes.</title>
        <authorList>
            <person name="Whitman W."/>
        </authorList>
    </citation>
    <scope>NUCLEOTIDE SEQUENCE [LARGE SCALE GENOMIC DNA]</scope>
    <source>
        <strain evidence="2 3">M8UP30</strain>
    </source>
</reference>
<evidence type="ECO:0000256" key="1">
    <source>
        <dbReference type="SAM" id="Phobius"/>
    </source>
</evidence>
<gene>
    <name evidence="2" type="ORF">HDF12_003431</name>
</gene>
<dbReference type="Pfam" id="PF04224">
    <property type="entry name" value="DUF417"/>
    <property type="match status" value="1"/>
</dbReference>
<keyword evidence="1" id="KW-0472">Membrane</keyword>
<feature type="transmembrane region" description="Helical" evidence="1">
    <location>
        <begin position="79"/>
        <end position="101"/>
    </location>
</feature>
<name>A0A7Y9NPK4_9BACT</name>
<evidence type="ECO:0000313" key="3">
    <source>
        <dbReference type="Proteomes" id="UP000534186"/>
    </source>
</evidence>
<feature type="transmembrane region" description="Helical" evidence="1">
    <location>
        <begin position="108"/>
        <end position="128"/>
    </location>
</feature>
<dbReference type="PANTHER" id="PTHR40106:SF1">
    <property type="entry name" value="INNER MEMBRANE PROTEIN RCLC"/>
    <property type="match status" value="1"/>
</dbReference>
<dbReference type="GO" id="GO:0005886">
    <property type="term" value="C:plasma membrane"/>
    <property type="evidence" value="ECO:0007669"/>
    <property type="project" value="TreeGrafter"/>
</dbReference>
<organism evidence="2 3">
    <name type="scientific">Tunturiibacter lichenicola</name>
    <dbReference type="NCBI Taxonomy" id="2051959"/>
    <lineage>
        <taxon>Bacteria</taxon>
        <taxon>Pseudomonadati</taxon>
        <taxon>Acidobacteriota</taxon>
        <taxon>Terriglobia</taxon>
        <taxon>Terriglobales</taxon>
        <taxon>Acidobacteriaceae</taxon>
        <taxon>Tunturiibacter</taxon>
    </lineage>
</organism>
<dbReference type="GO" id="GO:1901530">
    <property type="term" value="P:response to hypochlorite"/>
    <property type="evidence" value="ECO:0007669"/>
    <property type="project" value="TreeGrafter"/>
</dbReference>